<proteinExistence type="predicted"/>
<reference evidence="2" key="1">
    <citation type="journal article" date="2013" name="PLoS Genet.">
        <title>The genome of Spraguea lophii and the basis of host-microsporidian interactions.</title>
        <authorList>
            <person name="Campbell S.E."/>
            <person name="Williams T.A."/>
            <person name="Yousuf A."/>
            <person name="Soanes D.M."/>
            <person name="Paszkiewicz K.H."/>
            <person name="Williams B.A.P."/>
        </authorList>
    </citation>
    <scope>NUCLEOTIDE SEQUENCE [LARGE SCALE GENOMIC DNA]</scope>
    <source>
        <strain evidence="2">42_110</strain>
    </source>
</reference>
<dbReference type="AlphaFoldDB" id="S7W7J8"/>
<evidence type="ECO:0000313" key="1">
    <source>
        <dbReference type="EMBL" id="EPR78781.1"/>
    </source>
</evidence>
<comment type="caution">
    <text evidence="1">The sequence shown here is derived from an EMBL/GenBank/DDBJ whole genome shotgun (WGS) entry which is preliminary data.</text>
</comment>
<dbReference type="HOGENOM" id="CLU_068302_0_0_1"/>
<dbReference type="EMBL" id="ATCN01000567">
    <property type="protein sequence ID" value="EPR78781.1"/>
    <property type="molecule type" value="Genomic_DNA"/>
</dbReference>
<protein>
    <submittedName>
        <fullName evidence="1">Uncharacterized protein</fullName>
    </submittedName>
</protein>
<accession>S7W7J8</accession>
<evidence type="ECO:0000313" key="2">
    <source>
        <dbReference type="Proteomes" id="UP000014978"/>
    </source>
</evidence>
<dbReference type="VEuPathDB" id="MicrosporidiaDB:SLOPH_2149"/>
<gene>
    <name evidence="1" type="ORF">SLOPH_2149</name>
</gene>
<dbReference type="Proteomes" id="UP000014978">
    <property type="component" value="Unassembled WGS sequence"/>
</dbReference>
<organism evidence="1 2">
    <name type="scientific">Spraguea lophii (strain 42_110)</name>
    <name type="common">Microsporidian parasite</name>
    <dbReference type="NCBI Taxonomy" id="1358809"/>
    <lineage>
        <taxon>Eukaryota</taxon>
        <taxon>Fungi</taxon>
        <taxon>Fungi incertae sedis</taxon>
        <taxon>Microsporidia</taxon>
        <taxon>Spragueidae</taxon>
        <taxon>Spraguea</taxon>
    </lineage>
</organism>
<keyword evidence="2" id="KW-1185">Reference proteome</keyword>
<sequence>MEIPLHYAPLLGIVYSEKHYKSNMAVDLYKKHFKDLYRWNVKEIAEIISNEPNDEYLSYSEIIGLWNLDLKPNITAGNIVESIEKYIDALYKVNNITIPYVIRFTLKQYDTIKIYLTAVFKFIKDKNDPHQIENICTSISQETLFCYDAQYEILQHIYISLKTGKGFDITYFIKEMIYKIKYDILSRIVTSNTDAQNVHNLAYWRNQLSEEIGFIKNESKYTYMRKETLIDNKQYILYQFFLLFKVEKVVTEILEKINKNPTFLCLTSQFIVERETKESKLKKYMEFDNFDLLDIRSITNKGVIFIMESMGIALKKRYKFY</sequence>
<name>S7W7J8_SPRLO</name>
<dbReference type="InParanoid" id="S7W7J8"/>